<evidence type="ECO:0000256" key="3">
    <source>
        <dbReference type="SAM" id="MobiDB-lite"/>
    </source>
</evidence>
<dbReference type="CDD" id="cd02440">
    <property type="entry name" value="AdoMet_MTases"/>
    <property type="match status" value="1"/>
</dbReference>
<keyword evidence="2" id="KW-0808">Transferase</keyword>
<dbReference type="InterPro" id="IPR029063">
    <property type="entry name" value="SAM-dependent_MTases_sf"/>
</dbReference>
<feature type="compositionally biased region" description="Basic residues" evidence="3">
    <location>
        <begin position="1"/>
        <end position="14"/>
    </location>
</feature>
<dbReference type="InterPro" id="IPR025799">
    <property type="entry name" value="Arg_MeTrfase"/>
</dbReference>
<dbReference type="PROSITE" id="PS51678">
    <property type="entry name" value="SAM_MT_PRMT"/>
    <property type="match status" value="1"/>
</dbReference>
<dbReference type="PANTHER" id="PTHR11006">
    <property type="entry name" value="PROTEIN ARGININE N-METHYLTRANSFERASE"/>
    <property type="match status" value="1"/>
</dbReference>
<dbReference type="Pfam" id="PF06325">
    <property type="entry name" value="PrmA"/>
    <property type="match status" value="1"/>
</dbReference>
<evidence type="ECO:0000256" key="2">
    <source>
        <dbReference type="PROSITE-ProRule" id="PRU01015"/>
    </source>
</evidence>
<feature type="non-terminal residue" evidence="4">
    <location>
        <position position="157"/>
    </location>
</feature>
<evidence type="ECO:0000256" key="1">
    <source>
        <dbReference type="ARBA" id="ARBA00022691"/>
    </source>
</evidence>
<protein>
    <submittedName>
        <fullName evidence="4">Protein arginine N-methyltransferase 8-B</fullName>
    </submittedName>
</protein>
<proteinExistence type="predicted"/>
<dbReference type="Gene3D" id="3.40.50.150">
    <property type="entry name" value="Vaccinia Virus protein VP39"/>
    <property type="match status" value="1"/>
</dbReference>
<evidence type="ECO:0000313" key="4">
    <source>
        <dbReference type="EMBL" id="MEQ2161051.1"/>
    </source>
</evidence>
<keyword evidence="2" id="KW-0489">Methyltransferase</keyword>
<dbReference type="EMBL" id="JAHRIO010010258">
    <property type="protein sequence ID" value="MEQ2161051.1"/>
    <property type="molecule type" value="Genomic_DNA"/>
</dbReference>
<comment type="caution">
    <text evidence="4">The sequence shown here is derived from an EMBL/GenBank/DDBJ whole genome shotgun (WGS) entry which is preliminary data.</text>
</comment>
<name>A0ABV0MQ54_9TELE</name>
<dbReference type="Proteomes" id="UP001476798">
    <property type="component" value="Unassembled WGS sequence"/>
</dbReference>
<keyword evidence="1 2" id="KW-0949">S-adenosyl-L-methionine</keyword>
<dbReference type="SUPFAM" id="SSF53335">
    <property type="entry name" value="S-adenosyl-L-methionine-dependent methyltransferases"/>
    <property type="match status" value="1"/>
</dbReference>
<feature type="region of interest" description="Disordered" evidence="3">
    <location>
        <begin position="1"/>
        <end position="79"/>
    </location>
</feature>
<organism evidence="4 5">
    <name type="scientific">Goodea atripinnis</name>
    <dbReference type="NCBI Taxonomy" id="208336"/>
    <lineage>
        <taxon>Eukaryota</taxon>
        <taxon>Metazoa</taxon>
        <taxon>Chordata</taxon>
        <taxon>Craniata</taxon>
        <taxon>Vertebrata</taxon>
        <taxon>Euteleostomi</taxon>
        <taxon>Actinopterygii</taxon>
        <taxon>Neopterygii</taxon>
        <taxon>Teleostei</taxon>
        <taxon>Neoteleostei</taxon>
        <taxon>Acanthomorphata</taxon>
        <taxon>Ovalentaria</taxon>
        <taxon>Atherinomorphae</taxon>
        <taxon>Cyprinodontiformes</taxon>
        <taxon>Goodeidae</taxon>
        <taxon>Goodea</taxon>
    </lineage>
</organism>
<keyword evidence="5" id="KW-1185">Reference proteome</keyword>
<reference evidence="4 5" key="1">
    <citation type="submission" date="2021-06" db="EMBL/GenBank/DDBJ databases">
        <authorList>
            <person name="Palmer J.M."/>
        </authorList>
    </citation>
    <scope>NUCLEOTIDE SEQUENCE [LARGE SCALE GENOMIC DNA]</scope>
    <source>
        <strain evidence="4 5">GA_2019</strain>
        <tissue evidence="4">Muscle</tissue>
    </source>
</reference>
<sequence length="157" mass="17547">MGIKHSSRCMLLRRKMAESESSEQPQSRPRPVRIIPSQSAQPTSLPKPVPSVQPTARPSLPPHTPHAASLPSCPGRGKMAKFLNPEEMTSRDYYFDSYAHFGIHEEMLKDEVRTLTYRNSMYHNKHIFKDKIVLDVGSGTGILSMFAAKAGAKHVYG</sequence>
<accession>A0ABV0MQ54</accession>
<dbReference type="PANTHER" id="PTHR11006:SF47">
    <property type="entry name" value="PROTEIN ARGININE N-METHYLTRANSFERASE 8"/>
    <property type="match status" value="1"/>
</dbReference>
<evidence type="ECO:0000313" key="5">
    <source>
        <dbReference type="Proteomes" id="UP001476798"/>
    </source>
</evidence>
<gene>
    <name evidence="4" type="primary">PRMT8B_1</name>
    <name evidence="4" type="ORF">GOODEAATRI_005690</name>
</gene>